<keyword evidence="2" id="KW-1185">Reference proteome</keyword>
<evidence type="ECO:0000313" key="1">
    <source>
        <dbReference type="EMBL" id="KRY05916.1"/>
    </source>
</evidence>
<dbReference type="EMBL" id="JYDI01004729">
    <property type="protein sequence ID" value="KRY05916.1"/>
    <property type="molecule type" value="Genomic_DNA"/>
</dbReference>
<proteinExistence type="predicted"/>
<sequence length="33" mass="3786">MDALRESFGSIIQLKCLKMFLPEEVDGVVDFRV</sequence>
<protein>
    <submittedName>
        <fullName evidence="1">Uncharacterized protein</fullName>
    </submittedName>
</protein>
<comment type="caution">
    <text evidence="1">The sequence shown here is derived from an EMBL/GenBank/DDBJ whole genome shotgun (WGS) entry which is preliminary data.</text>
</comment>
<evidence type="ECO:0000313" key="2">
    <source>
        <dbReference type="Proteomes" id="UP000054653"/>
    </source>
</evidence>
<dbReference type="Proteomes" id="UP000054653">
    <property type="component" value="Unassembled WGS sequence"/>
</dbReference>
<reference evidence="1 2" key="1">
    <citation type="submission" date="2015-01" db="EMBL/GenBank/DDBJ databases">
        <title>Evolution of Trichinella species and genotypes.</title>
        <authorList>
            <person name="Korhonen P.K."/>
            <person name="Edoardo P."/>
            <person name="Giuseppe L.R."/>
            <person name="Gasser R.B."/>
        </authorList>
    </citation>
    <scope>NUCLEOTIDE SEQUENCE [LARGE SCALE GENOMIC DNA]</scope>
    <source>
        <strain evidence="1">ISS120</strain>
    </source>
</reference>
<organism evidence="1 2">
    <name type="scientific">Trichinella britovi</name>
    <name type="common">Parasitic roundworm</name>
    <dbReference type="NCBI Taxonomy" id="45882"/>
    <lineage>
        <taxon>Eukaryota</taxon>
        <taxon>Metazoa</taxon>
        <taxon>Ecdysozoa</taxon>
        <taxon>Nematoda</taxon>
        <taxon>Enoplea</taxon>
        <taxon>Dorylaimia</taxon>
        <taxon>Trichinellida</taxon>
        <taxon>Trichinellidae</taxon>
        <taxon>Trichinella</taxon>
    </lineage>
</organism>
<gene>
    <name evidence="1" type="ORF">T03_5880</name>
</gene>
<accession>A0A0V0Z0I3</accession>
<name>A0A0V0Z0I3_TRIBR</name>
<dbReference type="AlphaFoldDB" id="A0A0V0Z0I3"/>